<evidence type="ECO:0000256" key="3">
    <source>
        <dbReference type="ARBA" id="ARBA00022723"/>
    </source>
</evidence>
<comment type="pathway">
    <text evidence="2">Hormone biosynthesis.</text>
</comment>
<dbReference type="InterPro" id="IPR044861">
    <property type="entry name" value="IPNS-like_FE2OG_OXY"/>
</dbReference>
<comment type="catalytic activity">
    <reaction evidence="8">
        <text>gibberellin A12 + 2 2-oxoglutarate + 3 O2 + H(+) = gibberellin A9 + 2 succinate + 3 CO2 + 2 H2O</text>
        <dbReference type="Rhea" id="RHEA:60772"/>
        <dbReference type="ChEBI" id="CHEBI:15377"/>
        <dbReference type="ChEBI" id="CHEBI:15378"/>
        <dbReference type="ChEBI" id="CHEBI:15379"/>
        <dbReference type="ChEBI" id="CHEBI:16526"/>
        <dbReference type="ChEBI" id="CHEBI:16810"/>
        <dbReference type="ChEBI" id="CHEBI:30031"/>
        <dbReference type="ChEBI" id="CHEBI:58627"/>
        <dbReference type="ChEBI" id="CHEBI:73255"/>
    </reaction>
    <physiologicalReaction direction="left-to-right" evidence="8">
        <dbReference type="Rhea" id="RHEA:60773"/>
    </physiologicalReaction>
</comment>
<dbReference type="Gene3D" id="2.60.120.330">
    <property type="entry name" value="B-lactam Antibiotic, Isopenicillin N Synthase, Chain"/>
    <property type="match status" value="1"/>
</dbReference>
<dbReference type="InterPro" id="IPR005123">
    <property type="entry name" value="Oxoglu/Fe-dep_dioxygenase_dom"/>
</dbReference>
<dbReference type="FunFam" id="2.60.120.330:FF:000003">
    <property type="entry name" value="Gibberellin 20 oxidase 2"/>
    <property type="match status" value="1"/>
</dbReference>
<evidence type="ECO:0000256" key="2">
    <source>
        <dbReference type="ARBA" id="ARBA00004972"/>
    </source>
</evidence>
<dbReference type="GO" id="GO:0046872">
    <property type="term" value="F:metal ion binding"/>
    <property type="evidence" value="ECO:0007669"/>
    <property type="project" value="UniProtKB-KW"/>
</dbReference>
<evidence type="ECO:0000259" key="10">
    <source>
        <dbReference type="PROSITE" id="PS51471"/>
    </source>
</evidence>
<dbReference type="PROSITE" id="PS51471">
    <property type="entry name" value="FE2OG_OXY"/>
    <property type="match status" value="1"/>
</dbReference>
<dbReference type="PANTHER" id="PTHR47990">
    <property type="entry name" value="2-OXOGLUTARATE (2OG) AND FE(II)-DEPENDENT OXYGENASE SUPERFAMILY PROTEIN-RELATED"/>
    <property type="match status" value="1"/>
</dbReference>
<evidence type="ECO:0000256" key="8">
    <source>
        <dbReference type="ARBA" id="ARBA00050508"/>
    </source>
</evidence>
<evidence type="ECO:0000313" key="11">
    <source>
        <dbReference type="EMBL" id="KAK4416657.1"/>
    </source>
</evidence>
<keyword evidence="3 9" id="KW-0479">Metal-binding</keyword>
<evidence type="ECO:0000256" key="7">
    <source>
        <dbReference type="ARBA" id="ARBA00043997"/>
    </source>
</evidence>
<reference evidence="11" key="2">
    <citation type="journal article" date="2024" name="Plant">
        <title>Genomic evolution and insights into agronomic trait innovations of Sesamum species.</title>
        <authorList>
            <person name="Miao H."/>
            <person name="Wang L."/>
            <person name="Qu L."/>
            <person name="Liu H."/>
            <person name="Sun Y."/>
            <person name="Le M."/>
            <person name="Wang Q."/>
            <person name="Wei S."/>
            <person name="Zheng Y."/>
            <person name="Lin W."/>
            <person name="Duan Y."/>
            <person name="Cao H."/>
            <person name="Xiong S."/>
            <person name="Wang X."/>
            <person name="Wei L."/>
            <person name="Li C."/>
            <person name="Ma Q."/>
            <person name="Ju M."/>
            <person name="Zhao R."/>
            <person name="Li G."/>
            <person name="Mu C."/>
            <person name="Tian Q."/>
            <person name="Mei H."/>
            <person name="Zhang T."/>
            <person name="Gao T."/>
            <person name="Zhang H."/>
        </authorList>
    </citation>
    <scope>NUCLEOTIDE SEQUENCE</scope>
    <source>
        <strain evidence="11">3651</strain>
    </source>
</reference>
<feature type="domain" description="Fe2OG dioxygenase" evidence="10">
    <location>
        <begin position="219"/>
        <end position="318"/>
    </location>
</feature>
<dbReference type="InterPro" id="IPR027443">
    <property type="entry name" value="IPNS-like_sf"/>
</dbReference>
<protein>
    <submittedName>
        <fullName evidence="11">Gibberellin 20 oxidase 2</fullName>
    </submittedName>
</protein>
<comment type="similarity">
    <text evidence="7">Belongs to the iron/ascorbate-dependent oxidoreductase family. GA20OX subfamily.</text>
</comment>
<proteinExistence type="inferred from homology"/>
<keyword evidence="12" id="KW-1185">Reference proteome</keyword>
<sequence>MDSSASTLVLPPPSLLKTPKDKPLLDISLLQKQPNLPAQFVWPREDLAFAQEELHDPPVDLKGFFDGDQEATDLAARQIRDACLKHGFFQIINHGVDASAINAINRHMEVFFNLHVTKKMALLRKSGDLFGYSGAHADRFSSKLPWKETFSFIYEHADGPGHDVVDYIVSGLGQDFEEAGRVYQKYCEEMKKLSLVIMELLAISLGVERLHFREFFEDGSSIMRLNNYPPCKEAGLTLGTGPHCDPSSLTILHQDNVGGLEIFLDDKWIAIPPLPNSFVVNIGDTFMALSNGKYKSCLHRAVVNTETVRRSFAFFMNPREDKTVRPPTDLVRRQGGRQYPDFTWSDLREFTQNHYRADANTLHKFVDWLGPRGEDDDGGSTLNV</sequence>
<evidence type="ECO:0000313" key="12">
    <source>
        <dbReference type="Proteomes" id="UP001293254"/>
    </source>
</evidence>
<keyword evidence="5 9" id="KW-0408">Iron</keyword>
<gene>
    <name evidence="11" type="ORF">Salat_2491200</name>
</gene>
<dbReference type="GO" id="GO:0002238">
    <property type="term" value="P:response to molecule of fungal origin"/>
    <property type="evidence" value="ECO:0007669"/>
    <property type="project" value="UniProtKB-ARBA"/>
</dbReference>
<comment type="pathway">
    <text evidence="6">Plant hormone biosynthesis; gibberellin biosynthesis.</text>
</comment>
<dbReference type="SUPFAM" id="SSF51197">
    <property type="entry name" value="Clavaminate synthase-like"/>
    <property type="match status" value="1"/>
</dbReference>
<name>A0AAE2CC35_9LAMI</name>
<evidence type="ECO:0000256" key="4">
    <source>
        <dbReference type="ARBA" id="ARBA00023002"/>
    </source>
</evidence>
<evidence type="ECO:0000256" key="6">
    <source>
        <dbReference type="ARBA" id="ARBA00037909"/>
    </source>
</evidence>
<evidence type="ECO:0000256" key="9">
    <source>
        <dbReference type="RuleBase" id="RU003682"/>
    </source>
</evidence>
<keyword evidence="4 9" id="KW-0560">Oxidoreductase</keyword>
<dbReference type="PRINTS" id="PR00682">
    <property type="entry name" value="IPNSYNTHASE"/>
</dbReference>
<dbReference type="Pfam" id="PF14226">
    <property type="entry name" value="DIOX_N"/>
    <property type="match status" value="1"/>
</dbReference>
<accession>A0AAE2CC35</accession>
<comment type="cofactor">
    <cofactor evidence="1">
        <name>L-ascorbate</name>
        <dbReference type="ChEBI" id="CHEBI:38290"/>
    </cofactor>
</comment>
<evidence type="ECO:0000256" key="1">
    <source>
        <dbReference type="ARBA" id="ARBA00001961"/>
    </source>
</evidence>
<dbReference type="InterPro" id="IPR026992">
    <property type="entry name" value="DIOX_N"/>
</dbReference>
<evidence type="ECO:0000256" key="5">
    <source>
        <dbReference type="ARBA" id="ARBA00023004"/>
    </source>
</evidence>
<dbReference type="AlphaFoldDB" id="A0AAE2CC35"/>
<dbReference type="EMBL" id="JACGWO010000010">
    <property type="protein sequence ID" value="KAK4416657.1"/>
    <property type="molecule type" value="Genomic_DNA"/>
</dbReference>
<dbReference type="Proteomes" id="UP001293254">
    <property type="component" value="Unassembled WGS sequence"/>
</dbReference>
<dbReference type="GO" id="GO:0009805">
    <property type="term" value="P:coumarin biosynthetic process"/>
    <property type="evidence" value="ECO:0007669"/>
    <property type="project" value="UniProtKB-ARBA"/>
</dbReference>
<reference evidence="11" key="1">
    <citation type="submission" date="2020-06" db="EMBL/GenBank/DDBJ databases">
        <authorList>
            <person name="Li T."/>
            <person name="Hu X."/>
            <person name="Zhang T."/>
            <person name="Song X."/>
            <person name="Zhang H."/>
            <person name="Dai N."/>
            <person name="Sheng W."/>
            <person name="Hou X."/>
            <person name="Wei L."/>
        </authorList>
    </citation>
    <scope>NUCLEOTIDE SEQUENCE</scope>
    <source>
        <strain evidence="11">3651</strain>
        <tissue evidence="11">Leaf</tissue>
    </source>
</reference>
<comment type="caution">
    <text evidence="11">The sequence shown here is derived from an EMBL/GenBank/DDBJ whole genome shotgun (WGS) entry which is preliminary data.</text>
</comment>
<organism evidence="11 12">
    <name type="scientific">Sesamum alatum</name>
    <dbReference type="NCBI Taxonomy" id="300844"/>
    <lineage>
        <taxon>Eukaryota</taxon>
        <taxon>Viridiplantae</taxon>
        <taxon>Streptophyta</taxon>
        <taxon>Embryophyta</taxon>
        <taxon>Tracheophyta</taxon>
        <taxon>Spermatophyta</taxon>
        <taxon>Magnoliopsida</taxon>
        <taxon>eudicotyledons</taxon>
        <taxon>Gunneridae</taxon>
        <taxon>Pentapetalae</taxon>
        <taxon>asterids</taxon>
        <taxon>lamiids</taxon>
        <taxon>Lamiales</taxon>
        <taxon>Pedaliaceae</taxon>
        <taxon>Sesamum</taxon>
    </lineage>
</organism>
<dbReference type="GO" id="GO:0045544">
    <property type="term" value="F:gibberellin 20-oxidase activity"/>
    <property type="evidence" value="ECO:0007669"/>
    <property type="project" value="UniProtKB-ARBA"/>
</dbReference>
<dbReference type="Pfam" id="PF03171">
    <property type="entry name" value="2OG-FeII_Oxy"/>
    <property type="match status" value="1"/>
</dbReference>
<dbReference type="GO" id="GO:0009686">
    <property type="term" value="P:gibberellin biosynthetic process"/>
    <property type="evidence" value="ECO:0007669"/>
    <property type="project" value="UniProtKB-ARBA"/>
</dbReference>
<dbReference type="InterPro" id="IPR050231">
    <property type="entry name" value="Iron_ascorbate_oxido_reductase"/>
</dbReference>